<protein>
    <submittedName>
        <fullName evidence="1">Uncharacterized protein</fullName>
    </submittedName>
</protein>
<organism evidence="1 2">
    <name type="scientific">Lipomyces kononenkoae</name>
    <name type="common">Yeast</name>
    <dbReference type="NCBI Taxonomy" id="34357"/>
    <lineage>
        <taxon>Eukaryota</taxon>
        <taxon>Fungi</taxon>
        <taxon>Dikarya</taxon>
        <taxon>Ascomycota</taxon>
        <taxon>Saccharomycotina</taxon>
        <taxon>Lipomycetes</taxon>
        <taxon>Lipomycetales</taxon>
        <taxon>Lipomycetaceae</taxon>
        <taxon>Lipomyces</taxon>
    </lineage>
</organism>
<dbReference type="Proteomes" id="UP001433508">
    <property type="component" value="Unassembled WGS sequence"/>
</dbReference>
<accession>A0ACC3SQT1</accession>
<keyword evidence="2" id="KW-1185">Reference proteome</keyword>
<gene>
    <name evidence="1" type="ORF">V1525DRAFT_102792</name>
</gene>
<dbReference type="EMBL" id="MU971540">
    <property type="protein sequence ID" value="KAK9233971.1"/>
    <property type="molecule type" value="Genomic_DNA"/>
</dbReference>
<evidence type="ECO:0000313" key="1">
    <source>
        <dbReference type="EMBL" id="KAK9233971.1"/>
    </source>
</evidence>
<proteinExistence type="predicted"/>
<evidence type="ECO:0000313" key="2">
    <source>
        <dbReference type="Proteomes" id="UP001433508"/>
    </source>
</evidence>
<comment type="caution">
    <text evidence="1">The sequence shown here is derived from an EMBL/GenBank/DDBJ whole genome shotgun (WGS) entry which is preliminary data.</text>
</comment>
<name>A0ACC3SQT1_LIPKO</name>
<reference evidence="2" key="1">
    <citation type="journal article" date="2024" name="Front. Bioeng. Biotechnol.">
        <title>Genome-scale model development and genomic sequencing of the oleaginous clade Lipomyces.</title>
        <authorList>
            <person name="Czajka J.J."/>
            <person name="Han Y."/>
            <person name="Kim J."/>
            <person name="Mondo S.J."/>
            <person name="Hofstad B.A."/>
            <person name="Robles A."/>
            <person name="Haridas S."/>
            <person name="Riley R."/>
            <person name="LaButti K."/>
            <person name="Pangilinan J."/>
            <person name="Andreopoulos W."/>
            <person name="Lipzen A."/>
            <person name="Yan J."/>
            <person name="Wang M."/>
            <person name="Ng V."/>
            <person name="Grigoriev I.V."/>
            <person name="Spatafora J.W."/>
            <person name="Magnuson J.K."/>
            <person name="Baker S.E."/>
            <person name="Pomraning K.R."/>
        </authorList>
    </citation>
    <scope>NUCLEOTIDE SEQUENCE [LARGE SCALE GENOMIC DNA]</scope>
    <source>
        <strain evidence="2">CBS 7786</strain>
    </source>
</reference>
<sequence length="141" mass="15579">MIEQCSAAHSFNECKTFSRSFISGRKSCQLQLEPGQQDKGIEHSVQLQLSFNQLLILATRPVLLLVLRRHVAASRTPGAEAQIPDSSQAIADACIRCARQSSPLLTESWINGAFHVVDYFYTQHLFSATTRLANNSTGLTD</sequence>